<keyword evidence="2" id="KW-0732">Signal</keyword>
<feature type="signal peptide" evidence="2">
    <location>
        <begin position="1"/>
        <end position="19"/>
    </location>
</feature>
<dbReference type="Pfam" id="PF12248">
    <property type="entry name" value="Methyltransf_FA"/>
    <property type="match status" value="1"/>
</dbReference>
<dbReference type="Pfam" id="PF11901">
    <property type="entry name" value="DM9"/>
    <property type="match status" value="1"/>
</dbReference>
<feature type="domain" description="Farnesoic acid O-methyl transferase" evidence="3">
    <location>
        <begin position="44"/>
        <end position="161"/>
    </location>
</feature>
<organism evidence="4">
    <name type="scientific">Anopheles triannulatus</name>
    <dbReference type="NCBI Taxonomy" id="58253"/>
    <lineage>
        <taxon>Eukaryota</taxon>
        <taxon>Metazoa</taxon>
        <taxon>Ecdysozoa</taxon>
        <taxon>Arthropoda</taxon>
        <taxon>Hexapoda</taxon>
        <taxon>Insecta</taxon>
        <taxon>Pterygota</taxon>
        <taxon>Neoptera</taxon>
        <taxon>Endopterygota</taxon>
        <taxon>Diptera</taxon>
        <taxon>Nematocera</taxon>
        <taxon>Culicoidea</taxon>
        <taxon>Culicidae</taxon>
        <taxon>Anophelinae</taxon>
        <taxon>Anopheles</taxon>
    </lineage>
</organism>
<name>A0A2M3ZZX4_9DIPT</name>
<feature type="compositionally biased region" description="Low complexity" evidence="1">
    <location>
        <begin position="162"/>
        <end position="184"/>
    </location>
</feature>
<evidence type="ECO:0000256" key="1">
    <source>
        <dbReference type="SAM" id="MobiDB-lite"/>
    </source>
</evidence>
<dbReference type="InterPro" id="IPR006616">
    <property type="entry name" value="DM9_repeat"/>
</dbReference>
<dbReference type="SMART" id="SM00696">
    <property type="entry name" value="DM9"/>
    <property type="match status" value="2"/>
</dbReference>
<dbReference type="EMBL" id="GGFK01000730">
    <property type="protein sequence ID" value="MBW34051.1"/>
    <property type="molecule type" value="Transcribed_RNA"/>
</dbReference>
<dbReference type="PANTHER" id="PTHR31649:SF1">
    <property type="entry name" value="FARNESOIC ACID O-METHYL TRANSFERASE DOMAIN-CONTAINING PROTEIN"/>
    <property type="match status" value="1"/>
</dbReference>
<evidence type="ECO:0000259" key="3">
    <source>
        <dbReference type="Pfam" id="PF12248"/>
    </source>
</evidence>
<keyword evidence="4" id="KW-0808">Transferase</keyword>
<feature type="chain" id="PRO_5014630220" evidence="2">
    <location>
        <begin position="20"/>
        <end position="331"/>
    </location>
</feature>
<proteinExistence type="predicted"/>
<reference evidence="4" key="1">
    <citation type="submission" date="2018-01" db="EMBL/GenBank/DDBJ databases">
        <title>An insight into the sialome of Amazonian anophelines.</title>
        <authorList>
            <person name="Ribeiro J.M."/>
            <person name="Scarpassa V."/>
            <person name="Calvo E."/>
        </authorList>
    </citation>
    <scope>NUCLEOTIDE SEQUENCE</scope>
    <source>
        <tissue evidence="4">Salivary glands</tissue>
    </source>
</reference>
<protein>
    <submittedName>
        <fullName evidence="4">Putative farnesoic acid 0-methyl transferase</fullName>
    </submittedName>
</protein>
<accession>A0A2M3ZZX4</accession>
<dbReference type="AlphaFoldDB" id="A0A2M3ZZX4"/>
<feature type="region of interest" description="Disordered" evidence="1">
    <location>
        <begin position="162"/>
        <end position="186"/>
    </location>
</feature>
<dbReference type="InterPro" id="IPR022041">
    <property type="entry name" value="Methyltransf_FA"/>
</dbReference>
<evidence type="ECO:0000313" key="4">
    <source>
        <dbReference type="EMBL" id="MBW34051.1"/>
    </source>
</evidence>
<dbReference type="GO" id="GO:0016740">
    <property type="term" value="F:transferase activity"/>
    <property type="evidence" value="ECO:0007669"/>
    <property type="project" value="UniProtKB-KW"/>
</dbReference>
<evidence type="ECO:0000256" key="2">
    <source>
        <dbReference type="SAM" id="SignalP"/>
    </source>
</evidence>
<dbReference type="PANTHER" id="PTHR31649">
    <property type="entry name" value="AGAP009604-PA"/>
    <property type="match status" value="1"/>
</dbReference>
<sequence>MGSALVQFVLGLLLHGCIFQLPVYGNIALETEHQLGYRFVAGEDGECNFKVRAASDVRIEFSADHAQTTPVLEILIGGQNNTKSQIQSGAGALVEKPTPAILSANEFRGFWIHWNDQAVTVGKEGSKEPIMTYEVDKSFPMKVVSVGTNGDISGSWIIETPTTQPPASTQTPSTTAATASTLPPVTTPKPPAKWVKTYTNHVPANAIAAGKVDNLRIQYIGRAYYEGDLIPGAVERIAGVCYVAWGGKSKYVSNYEVLVDTKGKFVRTKLGNIPANALPAGKTVKGEVLYICRVEHKGMRLVGKAQKSQERCFVGRGGLELKFYIYEIYVY</sequence>